<evidence type="ECO:0000313" key="1">
    <source>
        <dbReference type="Proteomes" id="UP000887576"/>
    </source>
</evidence>
<accession>A0AC34RMV8</accession>
<organism evidence="1 2">
    <name type="scientific">Panagrolaimus sp. JU765</name>
    <dbReference type="NCBI Taxonomy" id="591449"/>
    <lineage>
        <taxon>Eukaryota</taxon>
        <taxon>Metazoa</taxon>
        <taxon>Ecdysozoa</taxon>
        <taxon>Nematoda</taxon>
        <taxon>Chromadorea</taxon>
        <taxon>Rhabditida</taxon>
        <taxon>Tylenchina</taxon>
        <taxon>Panagrolaimomorpha</taxon>
        <taxon>Panagrolaimoidea</taxon>
        <taxon>Panagrolaimidae</taxon>
        <taxon>Panagrolaimus</taxon>
    </lineage>
</organism>
<name>A0AC34RMV8_9BILA</name>
<reference evidence="2" key="1">
    <citation type="submission" date="2022-11" db="UniProtKB">
        <authorList>
            <consortium name="WormBaseParasite"/>
        </authorList>
    </citation>
    <scope>IDENTIFICATION</scope>
</reference>
<evidence type="ECO:0000313" key="2">
    <source>
        <dbReference type="WBParaSite" id="JU765_v2.g8548.t1"/>
    </source>
</evidence>
<dbReference type="WBParaSite" id="JU765_v2.g8548.t1">
    <property type="protein sequence ID" value="JU765_v2.g8548.t1"/>
    <property type="gene ID" value="JU765_v2.g8548"/>
</dbReference>
<protein>
    <submittedName>
        <fullName evidence="2">Uncharacterized protein</fullName>
    </submittedName>
</protein>
<proteinExistence type="predicted"/>
<dbReference type="Proteomes" id="UP000887576">
    <property type="component" value="Unplaced"/>
</dbReference>
<sequence length="662" mass="76409">MDVNKESSLNEDLVKKGINEDLKNEQFNQTKNLSSGFDSNIEFVEDPEFIFELDFSASHPFDNLCKFPVIRHDDPELSPFVSNYRETDCSVFQDNQSPIVHQHRNGEILIGRPNRGTIFDFVCFYKEISGALRPKIGIVQEIGEWTELPIGKRILIQKDQFLIKCLSGQDQVYLNAFAWISDKPRLFPQLLANQDKYSISMLIIDSTSRNQFFRQMPLTLKWIQQKGFQILNGYTKVGDNSAPNLLAVLSGMVFSKSGRGFDGLIDDDAVLNWTEIQRDFSQIEHSIIAKAKAAGCVTLWNDEIANPNYGLFHYYDFRGFDHPIADYYYRPYYQYIYKKLRAGSGCRNGVPILPKWLELWEQFSTKYANECHFAFNFLTGLTHASANNVQLFDIPVSDALVRMEASGVLESTFVIIMGDHGQRISPVQTTSIGRIEERMPFFSIHVPEKFKKNHPEKFANLVKNQNRLTSNFDIHETLEEILTVTIGQDDEPFTKRGISLFQEIPKNRTCKEAIIPETFCVCMEEMEPKQKYGFDQSLNALIGNYFFKTLNQPCILNYTFNIHKDSTWLAISKMVQSGVRYPIQWETKKDKDKIFRKIHEVEFVIDLHLQIKGNSTIQKGTLLARIQYNIKTNQMQMNSPPWFQSNFCDNIFVLKNICGCFG</sequence>